<keyword evidence="18" id="KW-0325">Glycoprotein</keyword>
<feature type="transmembrane region" description="Helical" evidence="24">
    <location>
        <begin position="442"/>
        <end position="460"/>
    </location>
</feature>
<keyword evidence="28" id="KW-1185">Reference proteome</keyword>
<dbReference type="PROSITE" id="PS51421">
    <property type="entry name" value="RAS"/>
    <property type="match status" value="1"/>
</dbReference>
<evidence type="ECO:0000256" key="18">
    <source>
        <dbReference type="ARBA" id="ARBA00023180"/>
    </source>
</evidence>
<dbReference type="Pfam" id="PF00394">
    <property type="entry name" value="Cu-oxidase"/>
    <property type="match status" value="1"/>
</dbReference>
<feature type="compositionally biased region" description="Polar residues" evidence="23">
    <location>
        <begin position="22"/>
        <end position="33"/>
    </location>
</feature>
<keyword evidence="6" id="KW-0813">Transport</keyword>
<dbReference type="GO" id="GO:0046274">
    <property type="term" value="P:lignin catabolic process"/>
    <property type="evidence" value="ECO:0007669"/>
    <property type="project" value="UniProtKB-KW"/>
</dbReference>
<protein>
    <recommendedName>
        <fullName evidence="5">laccase</fullName>
        <ecNumber evidence="5">1.10.3.2</ecNumber>
    </recommendedName>
</protein>
<keyword evidence="14" id="KW-0560">Oxidoreductase</keyword>
<comment type="similarity">
    <text evidence="3">Belongs to the small GTPase superfamily. Rab family.</text>
</comment>
<evidence type="ECO:0000313" key="28">
    <source>
        <dbReference type="Proteomes" id="UP001064489"/>
    </source>
</evidence>
<evidence type="ECO:0000256" key="7">
    <source>
        <dbReference type="ARBA" id="ARBA00022481"/>
    </source>
</evidence>
<name>A0AAD5P6R8_ACENE</name>
<evidence type="ECO:0000256" key="20">
    <source>
        <dbReference type="ARBA" id="ARBA00023288"/>
    </source>
</evidence>
<dbReference type="InterPro" id="IPR001117">
    <property type="entry name" value="Cu-oxidase_2nd"/>
</dbReference>
<evidence type="ECO:0000256" key="12">
    <source>
        <dbReference type="ARBA" id="ARBA00022741"/>
    </source>
</evidence>
<evidence type="ECO:0000256" key="2">
    <source>
        <dbReference type="ARBA" id="ARBA00004271"/>
    </source>
</evidence>
<comment type="similarity">
    <text evidence="4">Belongs to the multicopper oxidase family.</text>
</comment>
<dbReference type="PROSITE" id="PS51420">
    <property type="entry name" value="RHO"/>
    <property type="match status" value="1"/>
</dbReference>
<dbReference type="GO" id="GO:0048046">
    <property type="term" value="C:apoplast"/>
    <property type="evidence" value="ECO:0007669"/>
    <property type="project" value="UniProtKB-SubCell"/>
</dbReference>
<evidence type="ECO:0000256" key="14">
    <source>
        <dbReference type="ARBA" id="ARBA00023002"/>
    </source>
</evidence>
<dbReference type="GO" id="GO:0005525">
    <property type="term" value="F:GTP binding"/>
    <property type="evidence" value="ECO:0007669"/>
    <property type="project" value="UniProtKB-KW"/>
</dbReference>
<dbReference type="InterPro" id="IPR005225">
    <property type="entry name" value="Small_GTP-bd"/>
</dbReference>
<keyword evidence="21" id="KW-0636">Prenylation</keyword>
<feature type="transmembrane region" description="Helical" evidence="24">
    <location>
        <begin position="129"/>
        <end position="147"/>
    </location>
</feature>
<dbReference type="Pfam" id="PF07731">
    <property type="entry name" value="Cu-oxidase_2"/>
    <property type="match status" value="1"/>
</dbReference>
<evidence type="ECO:0000259" key="25">
    <source>
        <dbReference type="Pfam" id="PF00394"/>
    </source>
</evidence>
<dbReference type="SUPFAM" id="SSF52540">
    <property type="entry name" value="P-loop containing nucleoside triphosphate hydrolases"/>
    <property type="match status" value="1"/>
</dbReference>
<dbReference type="SMART" id="SM00174">
    <property type="entry name" value="RHO"/>
    <property type="match status" value="1"/>
</dbReference>
<keyword evidence="10" id="KW-0479">Metal-binding</keyword>
<evidence type="ECO:0000256" key="19">
    <source>
        <dbReference type="ARBA" id="ARBA00023185"/>
    </source>
</evidence>
<evidence type="ECO:0000256" key="1">
    <source>
        <dbReference type="ARBA" id="ARBA00000349"/>
    </source>
</evidence>
<keyword evidence="13" id="KW-0653">Protein transport</keyword>
<keyword evidence="15" id="KW-0186">Copper</keyword>
<dbReference type="InterPro" id="IPR034285">
    <property type="entry name" value="CuRO_2_LCC"/>
</dbReference>
<feature type="transmembrane region" description="Helical" evidence="24">
    <location>
        <begin position="503"/>
        <end position="521"/>
    </location>
</feature>
<accession>A0AAD5P6R8</accession>
<gene>
    <name evidence="27" type="ORF">LWI28_007164</name>
</gene>
<evidence type="ECO:0000256" key="13">
    <source>
        <dbReference type="ARBA" id="ARBA00022927"/>
    </source>
</evidence>
<reference evidence="27" key="2">
    <citation type="submission" date="2023-02" db="EMBL/GenBank/DDBJ databases">
        <authorList>
            <person name="Swenson N.G."/>
            <person name="Wegrzyn J.L."/>
            <person name="Mcevoy S.L."/>
        </authorList>
    </citation>
    <scope>NUCLEOTIDE SEQUENCE</scope>
    <source>
        <strain evidence="27">91603</strain>
        <tissue evidence="27">Leaf</tissue>
    </source>
</reference>
<dbReference type="PANTHER" id="PTHR47981">
    <property type="entry name" value="RAB FAMILY"/>
    <property type="match status" value="1"/>
</dbReference>
<feature type="region of interest" description="Disordered" evidence="23">
    <location>
        <begin position="1"/>
        <end position="33"/>
    </location>
</feature>
<dbReference type="Gene3D" id="2.60.40.420">
    <property type="entry name" value="Cupredoxins - blue copper proteins"/>
    <property type="match status" value="2"/>
</dbReference>
<dbReference type="AlphaFoldDB" id="A0AAD5P6R8"/>
<evidence type="ECO:0000256" key="4">
    <source>
        <dbReference type="ARBA" id="ARBA00010609"/>
    </source>
</evidence>
<evidence type="ECO:0000256" key="21">
    <source>
        <dbReference type="ARBA" id="ARBA00023289"/>
    </source>
</evidence>
<evidence type="ECO:0000256" key="9">
    <source>
        <dbReference type="ARBA" id="ARBA00022525"/>
    </source>
</evidence>
<dbReference type="InterPro" id="IPR027417">
    <property type="entry name" value="P-loop_NTPase"/>
</dbReference>
<evidence type="ECO:0000256" key="3">
    <source>
        <dbReference type="ARBA" id="ARBA00006270"/>
    </source>
</evidence>
<dbReference type="FunFam" id="3.40.50.300:FF:000295">
    <property type="entry name" value="Ras-related protein Rab7"/>
    <property type="match status" value="1"/>
</dbReference>
<dbReference type="PRINTS" id="PR00449">
    <property type="entry name" value="RASTRNSFRMNG"/>
</dbReference>
<comment type="catalytic activity">
    <reaction evidence="1">
        <text>4 hydroquinone + O2 = 4 benzosemiquinone + 2 H2O</text>
        <dbReference type="Rhea" id="RHEA:11276"/>
        <dbReference type="ChEBI" id="CHEBI:15377"/>
        <dbReference type="ChEBI" id="CHEBI:15379"/>
        <dbReference type="ChEBI" id="CHEBI:17594"/>
        <dbReference type="ChEBI" id="CHEBI:17977"/>
        <dbReference type="EC" id="1.10.3.2"/>
    </reaction>
</comment>
<sequence>METEKENPIIQEIEQQEENNRVTESTPLITDPKSVNTKVPEVEIHLYRRGKGPIDVFKSSLTGWDQDELEVREILDKYGFKSIFAFSPGSGRGVPIRFNQRNGRSLVGYKDGSVIYVDGEPQDSLIKPVTKIILGIAFITLLITLILKEPPKFLKKLDISGGNFPPWVLACIVIVFTRMRKRTRNFLQNAMSVRRRTLLKVIVLGDSGVGKTSLMNQYVHKRFSQQYKATIGADFVTKELQIDDRLVTLQIWDTAGQERFQSLGVAFYRGADCCVLVYDVNVMKSFDSLDNWHEEFLKQANPADPRTFPFILLGNKIDIDGGNSRVVSEKKAKDWCASKGNIPYFETSAKEDLNVDAAFLCIAKTALANEHEQDIYFQGIPEAVSERSWYTYDVNRIVAEDLETGITLPISDAYSINGQLGDFSNCSKETSYSWSVDYGKTYLFRIINAVMSAQLFFSIVGHNMTLINQDASYLKPVVTSYILIAPGQTMDVLVIANQSLGQYYMAATHMIMITVIIIFSTEHGRNMSGFYTEDFPDNPPEFYDFVSDQLLVNTTQSLMGTKVKVLEYGEELEIVFQLLNVLNGSEDHLMHLHGYSFYTVDASWKWGVAMALSFGEALQLGNEHRPDSEKWANSTILAYLLSSPS</sequence>
<feature type="transmembrane region" description="Helical" evidence="24">
    <location>
        <begin position="159"/>
        <end position="177"/>
    </location>
</feature>
<reference evidence="27" key="1">
    <citation type="journal article" date="2022" name="Plant J.">
        <title>Strategies of tolerance reflected in two North American maple genomes.</title>
        <authorList>
            <person name="McEvoy S.L."/>
            <person name="Sezen U.U."/>
            <person name="Trouern-Trend A."/>
            <person name="McMahon S.M."/>
            <person name="Schaberg P.G."/>
            <person name="Yang J."/>
            <person name="Wegrzyn J.L."/>
            <person name="Swenson N.G."/>
        </authorList>
    </citation>
    <scope>NUCLEOTIDE SEQUENCE</scope>
    <source>
        <strain evidence="27">91603</strain>
    </source>
</reference>
<evidence type="ECO:0000256" key="5">
    <source>
        <dbReference type="ARBA" id="ARBA00012297"/>
    </source>
</evidence>
<evidence type="ECO:0000256" key="8">
    <source>
        <dbReference type="ARBA" id="ARBA00022523"/>
    </source>
</evidence>
<evidence type="ECO:0000256" key="23">
    <source>
        <dbReference type="SAM" id="MobiDB-lite"/>
    </source>
</evidence>
<dbReference type="SUPFAM" id="SSF49503">
    <property type="entry name" value="Cupredoxins"/>
    <property type="match status" value="1"/>
</dbReference>
<evidence type="ECO:0000256" key="16">
    <source>
        <dbReference type="ARBA" id="ARBA00023134"/>
    </source>
</evidence>
<comment type="caution">
    <text evidence="27">The sequence shown here is derived from an EMBL/GenBank/DDBJ whole genome shotgun (WGS) entry which is preliminary data.</text>
</comment>
<dbReference type="Proteomes" id="UP001064489">
    <property type="component" value="Chromosome 9"/>
</dbReference>
<dbReference type="InterPro" id="IPR001806">
    <property type="entry name" value="Small_GTPase"/>
</dbReference>
<dbReference type="InterPro" id="IPR011706">
    <property type="entry name" value="Cu-oxidase_C"/>
</dbReference>
<evidence type="ECO:0000256" key="17">
    <source>
        <dbReference type="ARBA" id="ARBA00023136"/>
    </source>
</evidence>
<evidence type="ECO:0000256" key="15">
    <source>
        <dbReference type="ARBA" id="ARBA00023008"/>
    </source>
</evidence>
<dbReference type="Pfam" id="PF00071">
    <property type="entry name" value="Ras"/>
    <property type="match status" value="1"/>
</dbReference>
<dbReference type="GO" id="GO:0012505">
    <property type="term" value="C:endomembrane system"/>
    <property type="evidence" value="ECO:0007669"/>
    <property type="project" value="UniProtKB-SubCell"/>
</dbReference>
<dbReference type="GO" id="GO:0005507">
    <property type="term" value="F:copper ion binding"/>
    <property type="evidence" value="ECO:0007669"/>
    <property type="project" value="InterPro"/>
</dbReference>
<dbReference type="GO" id="GO:0003924">
    <property type="term" value="F:GTPase activity"/>
    <property type="evidence" value="ECO:0007669"/>
    <property type="project" value="InterPro"/>
</dbReference>
<keyword evidence="11" id="KW-0677">Repeat</keyword>
<keyword evidence="24" id="KW-1133">Transmembrane helix</keyword>
<dbReference type="InterPro" id="IPR008972">
    <property type="entry name" value="Cupredoxin"/>
</dbReference>
<evidence type="ECO:0000256" key="11">
    <source>
        <dbReference type="ARBA" id="ARBA00022737"/>
    </source>
</evidence>
<dbReference type="CDD" id="cd13875">
    <property type="entry name" value="CuRO_2_LCC_plant"/>
    <property type="match status" value="1"/>
</dbReference>
<keyword evidence="9" id="KW-0964">Secreted</keyword>
<dbReference type="PANTHER" id="PTHR47981:SF2">
    <property type="entry name" value="RAS-RELATED PROTEIN RABG3B"/>
    <property type="match status" value="1"/>
</dbReference>
<evidence type="ECO:0000313" key="27">
    <source>
        <dbReference type="EMBL" id="KAI9200399.1"/>
    </source>
</evidence>
<dbReference type="NCBIfam" id="TIGR00231">
    <property type="entry name" value="small_GTP"/>
    <property type="match status" value="1"/>
</dbReference>
<feature type="domain" description="Plastocyanin-like" evidence="26">
    <location>
        <begin position="553"/>
        <end position="602"/>
    </location>
</feature>
<keyword evidence="20" id="KW-0449">Lipoprotein</keyword>
<keyword evidence="12" id="KW-0547">Nucleotide-binding</keyword>
<feature type="domain" description="Plastocyanin-like" evidence="25">
    <location>
        <begin position="386"/>
        <end position="508"/>
    </location>
</feature>
<keyword evidence="7" id="KW-0488">Methylation</keyword>
<comment type="subcellular location">
    <subcellularLocation>
        <location evidence="22">Endomembrane system</location>
        <topology evidence="22">Lipid-anchor</topology>
        <orientation evidence="22">Cytoplasmic side</orientation>
    </subcellularLocation>
    <subcellularLocation>
        <location evidence="2">Secreted</location>
        <location evidence="2">Extracellular space</location>
        <location evidence="2">Apoplast</location>
    </subcellularLocation>
</comment>
<dbReference type="SMART" id="SM00173">
    <property type="entry name" value="RAS"/>
    <property type="match status" value="1"/>
</dbReference>
<dbReference type="Gene3D" id="3.40.50.300">
    <property type="entry name" value="P-loop containing nucleotide triphosphate hydrolases"/>
    <property type="match status" value="1"/>
</dbReference>
<keyword evidence="17 24" id="KW-0472">Membrane</keyword>
<dbReference type="GO" id="GO:0052716">
    <property type="term" value="F:hydroquinone:oxygen oxidoreductase activity"/>
    <property type="evidence" value="ECO:0007669"/>
    <property type="project" value="UniProtKB-EC"/>
</dbReference>
<dbReference type="PROSITE" id="PS51419">
    <property type="entry name" value="RAB"/>
    <property type="match status" value="1"/>
</dbReference>
<dbReference type="SMART" id="SM00175">
    <property type="entry name" value="RAB"/>
    <property type="match status" value="1"/>
</dbReference>
<dbReference type="EC" id="1.10.3.2" evidence="5"/>
<dbReference type="SMART" id="SM00176">
    <property type="entry name" value="RAN"/>
    <property type="match status" value="1"/>
</dbReference>
<evidence type="ECO:0000256" key="22">
    <source>
        <dbReference type="ARBA" id="ARBA00046278"/>
    </source>
</evidence>
<evidence type="ECO:0000256" key="10">
    <source>
        <dbReference type="ARBA" id="ARBA00022723"/>
    </source>
</evidence>
<dbReference type="EMBL" id="JAJSOW010000001">
    <property type="protein sequence ID" value="KAI9200399.1"/>
    <property type="molecule type" value="Genomic_DNA"/>
</dbReference>
<keyword evidence="8" id="KW-0052">Apoplast</keyword>
<keyword evidence="24" id="KW-0812">Transmembrane</keyword>
<dbReference type="CDD" id="cd01862">
    <property type="entry name" value="Rab7"/>
    <property type="match status" value="1"/>
</dbReference>
<evidence type="ECO:0000256" key="6">
    <source>
        <dbReference type="ARBA" id="ARBA00022448"/>
    </source>
</evidence>
<keyword evidence="16" id="KW-0342">GTP-binding</keyword>
<organism evidence="27 28">
    <name type="scientific">Acer negundo</name>
    <name type="common">Box elder</name>
    <dbReference type="NCBI Taxonomy" id="4023"/>
    <lineage>
        <taxon>Eukaryota</taxon>
        <taxon>Viridiplantae</taxon>
        <taxon>Streptophyta</taxon>
        <taxon>Embryophyta</taxon>
        <taxon>Tracheophyta</taxon>
        <taxon>Spermatophyta</taxon>
        <taxon>Magnoliopsida</taxon>
        <taxon>eudicotyledons</taxon>
        <taxon>Gunneridae</taxon>
        <taxon>Pentapetalae</taxon>
        <taxon>rosids</taxon>
        <taxon>malvids</taxon>
        <taxon>Sapindales</taxon>
        <taxon>Sapindaceae</taxon>
        <taxon>Hippocastanoideae</taxon>
        <taxon>Acereae</taxon>
        <taxon>Acer</taxon>
    </lineage>
</organism>
<keyword evidence="19" id="KW-0439">Lignin degradation</keyword>
<evidence type="ECO:0000259" key="26">
    <source>
        <dbReference type="Pfam" id="PF07731"/>
    </source>
</evidence>
<proteinExistence type="inferred from homology"/>
<evidence type="ECO:0000256" key="24">
    <source>
        <dbReference type="SAM" id="Phobius"/>
    </source>
</evidence>
<dbReference type="GO" id="GO:0005774">
    <property type="term" value="C:vacuolar membrane"/>
    <property type="evidence" value="ECO:0007669"/>
    <property type="project" value="TreeGrafter"/>
</dbReference>
<dbReference type="GO" id="GO:0015031">
    <property type="term" value="P:protein transport"/>
    <property type="evidence" value="ECO:0007669"/>
    <property type="project" value="UniProtKB-KW"/>
</dbReference>